<feature type="compositionally biased region" description="Polar residues" evidence="1">
    <location>
        <begin position="290"/>
        <end position="299"/>
    </location>
</feature>
<gene>
    <name evidence="4" type="ORF">US86_C0005G0008</name>
</gene>
<dbReference type="EMBL" id="LBUP01000005">
    <property type="protein sequence ID" value="KKQ66397.1"/>
    <property type="molecule type" value="Genomic_DNA"/>
</dbReference>
<dbReference type="Pfam" id="PF01833">
    <property type="entry name" value="TIG"/>
    <property type="match status" value="1"/>
</dbReference>
<evidence type="ECO:0000313" key="4">
    <source>
        <dbReference type="EMBL" id="KKQ66397.1"/>
    </source>
</evidence>
<feature type="region of interest" description="Disordered" evidence="1">
    <location>
        <begin position="202"/>
        <end position="244"/>
    </location>
</feature>
<name>A0A0G0JHZ5_9BACT</name>
<dbReference type="AlphaFoldDB" id="A0A0G0JHZ5"/>
<protein>
    <recommendedName>
        <fullName evidence="3">IPT/TIG domain-containing protein</fullName>
    </recommendedName>
</protein>
<proteinExistence type="predicted"/>
<evidence type="ECO:0000313" key="5">
    <source>
        <dbReference type="Proteomes" id="UP000034235"/>
    </source>
</evidence>
<dbReference type="Gene3D" id="2.60.40.10">
    <property type="entry name" value="Immunoglobulins"/>
    <property type="match status" value="1"/>
</dbReference>
<dbReference type="InterPro" id="IPR013783">
    <property type="entry name" value="Ig-like_fold"/>
</dbReference>
<evidence type="ECO:0000256" key="1">
    <source>
        <dbReference type="SAM" id="MobiDB-lite"/>
    </source>
</evidence>
<comment type="caution">
    <text evidence="4">The sequence shown here is derived from an EMBL/GenBank/DDBJ whole genome shotgun (WGS) entry which is preliminary data.</text>
</comment>
<keyword evidence="2" id="KW-0812">Transmembrane</keyword>
<keyword evidence="2" id="KW-0472">Membrane</keyword>
<feature type="domain" description="IPT/TIG" evidence="3">
    <location>
        <begin position="588"/>
        <end position="654"/>
    </location>
</feature>
<feature type="region of interest" description="Disordered" evidence="1">
    <location>
        <begin position="285"/>
        <end position="304"/>
    </location>
</feature>
<feature type="transmembrane region" description="Helical" evidence="2">
    <location>
        <begin position="14"/>
        <end position="34"/>
    </location>
</feature>
<feature type="compositionally biased region" description="Basic and acidic residues" evidence="1">
    <location>
        <begin position="127"/>
        <end position="145"/>
    </location>
</feature>
<dbReference type="Proteomes" id="UP000034235">
    <property type="component" value="Unassembled WGS sequence"/>
</dbReference>
<dbReference type="InterPro" id="IPR002909">
    <property type="entry name" value="IPT_dom"/>
</dbReference>
<reference evidence="4 5" key="1">
    <citation type="journal article" date="2015" name="Nature">
        <title>rRNA introns, odd ribosomes, and small enigmatic genomes across a large radiation of phyla.</title>
        <authorList>
            <person name="Brown C.T."/>
            <person name="Hug L.A."/>
            <person name="Thomas B.C."/>
            <person name="Sharon I."/>
            <person name="Castelle C.J."/>
            <person name="Singh A."/>
            <person name="Wilkins M.J."/>
            <person name="Williams K.H."/>
            <person name="Banfield J.F."/>
        </authorList>
    </citation>
    <scope>NUCLEOTIDE SEQUENCE [LARGE SCALE GENOMIC DNA]</scope>
</reference>
<evidence type="ECO:0000256" key="2">
    <source>
        <dbReference type="SAM" id="Phobius"/>
    </source>
</evidence>
<keyword evidence="2" id="KW-1133">Transmembrane helix</keyword>
<feature type="region of interest" description="Disordered" evidence="1">
    <location>
        <begin position="127"/>
        <end position="153"/>
    </location>
</feature>
<sequence length="811" mass="87749">MNEFIEYLKVKKNLVNLLTLGILILGIPLGVNLAKQQQIYKSFAGTQPITFLATQNGCIKEVNNKKIAVCPTLDIELRSQPTQSSSNQTNLASFELVKPVKADHAEGTEGWYCDGDEIWHDKPDGDHEFDSRCGDNQECKSKDAPEGYTSDAECVDKETPPACNWSFLRNECTGCGKARSVEQNCNDETRISAEDVDDGECNTEQLCGSGGTSGGSGSTQSPGKDDDDDSDGDGQGGQDDGWIIVNGPECNYDIKRGCWLNKWNPSTGEKDWDLNNCEEPRDNHCGYSSPDGQTSPTDQSCDHNGDVDPDTWSLIEEWECQPGNPGVKAHKWACFGTDGTPQAVKYTDGVSDTEKCPISGASGSAQGGKGSSITCTKYPSEAGALSNPPPNTRWEAVDNCSKSCDPNRNTKANGSPDCPKNTDQKGYIVEANSSWCYGFTDGAKCMQLRYTGDTSAQAADSNKCFVCENNKFKETSASNCGTNAPTCDPKKGEQPACKGATVNQSCGAAAVRITKYKIAESKEALASAPEKDYELRIKHELKDTTPGTKTIFVEYKMSDGKTNGPHFLSIEYVGPAAKVTGSDCSIDLSGSGATLTINGENFGTDGTVKIGSTTLKNLDWKTDKIEAKLENRVPSQDTFNFIVTRKADNTSTTGSCDLKNSQISLGSKAVCGIRSKVNKEKVEIQIKEDAPNTKVTKEKGVLTSTNDLVLEKTKLTQGKDYIVWFKLPNSLGKQIKFKANGSTTSVDTEVPLGNVNTDTVINANDWSICRPEIGKRGSNLKCDFVEDALMNALDYGCLRTNYQKTGDRPLE</sequence>
<evidence type="ECO:0000259" key="3">
    <source>
        <dbReference type="Pfam" id="PF01833"/>
    </source>
</evidence>
<accession>A0A0G0JHZ5</accession>
<organism evidence="4 5">
    <name type="scientific">Candidatus Daviesbacteria bacterium GW2011_GWA2_38_24</name>
    <dbReference type="NCBI Taxonomy" id="1618422"/>
    <lineage>
        <taxon>Bacteria</taxon>
        <taxon>Candidatus Daviesiibacteriota</taxon>
    </lineage>
</organism>
<feature type="compositionally biased region" description="Gly residues" evidence="1">
    <location>
        <begin position="208"/>
        <end position="217"/>
    </location>
</feature>